<evidence type="ECO:0000256" key="3">
    <source>
        <dbReference type="ARBA" id="ARBA00022692"/>
    </source>
</evidence>
<dbReference type="PANTHER" id="PTHR30250:SF11">
    <property type="entry name" value="O-ANTIGEN TRANSPORTER-RELATED"/>
    <property type="match status" value="1"/>
</dbReference>
<accession>A0ABT0LAW4</accession>
<evidence type="ECO:0000256" key="4">
    <source>
        <dbReference type="ARBA" id="ARBA00022989"/>
    </source>
</evidence>
<gene>
    <name evidence="7" type="ORF">L2764_10280</name>
</gene>
<dbReference type="RefSeq" id="WP_248940126.1">
    <property type="nucleotide sequence ID" value="NZ_JAKIKS010000032.1"/>
</dbReference>
<comment type="subcellular location">
    <subcellularLocation>
        <location evidence="1">Cell membrane</location>
        <topology evidence="1">Multi-pass membrane protein</topology>
    </subcellularLocation>
</comment>
<dbReference type="InterPro" id="IPR050833">
    <property type="entry name" value="Poly_Biosynth_Transport"/>
</dbReference>
<keyword evidence="3 6" id="KW-0812">Transmembrane</keyword>
<feature type="transmembrane region" description="Helical" evidence="6">
    <location>
        <begin position="147"/>
        <end position="167"/>
    </location>
</feature>
<dbReference type="EMBL" id="JAKIKS010000032">
    <property type="protein sequence ID" value="MCL1124849.1"/>
    <property type="molecule type" value="Genomic_DNA"/>
</dbReference>
<comment type="caution">
    <text evidence="7">The sequence shown here is derived from an EMBL/GenBank/DDBJ whole genome shotgun (WGS) entry which is preliminary data.</text>
</comment>
<sequence>MDIFGTENQIGYFAACFTIVQVFLVGQSSVAGNIQSHMSTAHENGVAEMSKVNGQGVRQLFVISFLLSSIIVIFGEQLLSAFGKGYSDYYLALVIMVLAYFVQSVFFLQQAWLRHSGFSKPALYGALSAVLVNIILLFIAIPLYEVMGVAISILISFLFMILVNSILMKKYLGFYGWALHLRDIRLIRRVKNQPQ</sequence>
<feature type="transmembrane region" description="Helical" evidence="6">
    <location>
        <begin position="121"/>
        <end position="141"/>
    </location>
</feature>
<proteinExistence type="predicted"/>
<name>A0ABT0LAW4_9GAMM</name>
<evidence type="ECO:0000256" key="5">
    <source>
        <dbReference type="ARBA" id="ARBA00023136"/>
    </source>
</evidence>
<feature type="transmembrane region" description="Helical" evidence="6">
    <location>
        <begin position="12"/>
        <end position="34"/>
    </location>
</feature>
<keyword evidence="4 6" id="KW-1133">Transmembrane helix</keyword>
<reference evidence="7 8" key="1">
    <citation type="submission" date="2022-01" db="EMBL/GenBank/DDBJ databases">
        <title>Whole genome-based taxonomy of the Shewanellaceae.</title>
        <authorList>
            <person name="Martin-Rodriguez A.J."/>
        </authorList>
    </citation>
    <scope>NUCLEOTIDE SEQUENCE [LARGE SCALE GENOMIC DNA]</scope>
    <source>
        <strain evidence="7 8">DSM 17177</strain>
    </source>
</reference>
<evidence type="ECO:0000256" key="2">
    <source>
        <dbReference type="ARBA" id="ARBA00022475"/>
    </source>
</evidence>
<keyword evidence="8" id="KW-1185">Reference proteome</keyword>
<organism evidence="7 8">
    <name type="scientific">Shewanella surugensis</name>
    <dbReference type="NCBI Taxonomy" id="212020"/>
    <lineage>
        <taxon>Bacteria</taxon>
        <taxon>Pseudomonadati</taxon>
        <taxon>Pseudomonadota</taxon>
        <taxon>Gammaproteobacteria</taxon>
        <taxon>Alteromonadales</taxon>
        <taxon>Shewanellaceae</taxon>
        <taxon>Shewanella</taxon>
    </lineage>
</organism>
<evidence type="ECO:0000313" key="7">
    <source>
        <dbReference type="EMBL" id="MCL1124849.1"/>
    </source>
</evidence>
<keyword evidence="5 6" id="KW-0472">Membrane</keyword>
<dbReference type="Proteomes" id="UP001203423">
    <property type="component" value="Unassembled WGS sequence"/>
</dbReference>
<evidence type="ECO:0000313" key="8">
    <source>
        <dbReference type="Proteomes" id="UP001203423"/>
    </source>
</evidence>
<feature type="transmembrane region" description="Helical" evidence="6">
    <location>
        <begin position="89"/>
        <end position="109"/>
    </location>
</feature>
<feature type="transmembrane region" description="Helical" evidence="6">
    <location>
        <begin position="60"/>
        <end position="83"/>
    </location>
</feature>
<keyword evidence="2" id="KW-1003">Cell membrane</keyword>
<evidence type="ECO:0000256" key="1">
    <source>
        <dbReference type="ARBA" id="ARBA00004651"/>
    </source>
</evidence>
<dbReference type="PANTHER" id="PTHR30250">
    <property type="entry name" value="PST FAMILY PREDICTED COLANIC ACID TRANSPORTER"/>
    <property type="match status" value="1"/>
</dbReference>
<protein>
    <submittedName>
        <fullName evidence="7">Polysaccharide biosynthesis C-terminal domain-containing protein</fullName>
    </submittedName>
</protein>
<evidence type="ECO:0000256" key="6">
    <source>
        <dbReference type="SAM" id="Phobius"/>
    </source>
</evidence>